<evidence type="ECO:0000313" key="4">
    <source>
        <dbReference type="Proteomes" id="UP001164286"/>
    </source>
</evidence>
<dbReference type="EMBL" id="JAKWFO010000004">
    <property type="protein sequence ID" value="KAI9637593.1"/>
    <property type="molecule type" value="Genomic_DNA"/>
</dbReference>
<dbReference type="RefSeq" id="XP_052947370.1">
    <property type="nucleotide sequence ID" value="XM_053092467.1"/>
</dbReference>
<dbReference type="Proteomes" id="UP001164286">
    <property type="component" value="Unassembled WGS sequence"/>
</dbReference>
<keyword evidence="4" id="KW-1185">Reference proteome</keyword>
<evidence type="ECO:0000256" key="1">
    <source>
        <dbReference type="SAM" id="Coils"/>
    </source>
</evidence>
<dbReference type="GeneID" id="77731672"/>
<reference evidence="3" key="1">
    <citation type="journal article" date="2022" name="G3 (Bethesda)">
        <title>High quality genome of the basidiomycete yeast Dioszegia hungarica PDD-24b-2 isolated from cloud water.</title>
        <authorList>
            <person name="Jarrige D."/>
            <person name="Haridas S."/>
            <person name="Bleykasten-Grosshans C."/>
            <person name="Joly M."/>
            <person name="Nadalig T."/>
            <person name="Sancelme M."/>
            <person name="Vuilleumier S."/>
            <person name="Grigoriev I.V."/>
            <person name="Amato P."/>
            <person name="Bringel F."/>
        </authorList>
    </citation>
    <scope>NUCLEOTIDE SEQUENCE</scope>
    <source>
        <strain evidence="3">PDD-24b-2</strain>
    </source>
</reference>
<organism evidence="3 4">
    <name type="scientific">Dioszegia hungarica</name>
    <dbReference type="NCBI Taxonomy" id="4972"/>
    <lineage>
        <taxon>Eukaryota</taxon>
        <taxon>Fungi</taxon>
        <taxon>Dikarya</taxon>
        <taxon>Basidiomycota</taxon>
        <taxon>Agaricomycotina</taxon>
        <taxon>Tremellomycetes</taxon>
        <taxon>Tremellales</taxon>
        <taxon>Bulleribasidiaceae</taxon>
        <taxon>Dioszegia</taxon>
    </lineage>
</organism>
<evidence type="ECO:0000313" key="3">
    <source>
        <dbReference type="EMBL" id="KAI9637593.1"/>
    </source>
</evidence>
<dbReference type="AlphaFoldDB" id="A0AA38HC47"/>
<accession>A0AA38HC47</accession>
<gene>
    <name evidence="3" type="ORF">MKK02DRAFT_43519</name>
</gene>
<protein>
    <submittedName>
        <fullName evidence="3">Uncharacterized protein</fullName>
    </submittedName>
</protein>
<name>A0AA38HC47_9TREE</name>
<feature type="region of interest" description="Disordered" evidence="2">
    <location>
        <begin position="284"/>
        <end position="326"/>
    </location>
</feature>
<feature type="coiled-coil region" evidence="1">
    <location>
        <begin position="224"/>
        <end position="251"/>
    </location>
</feature>
<proteinExistence type="predicted"/>
<comment type="caution">
    <text evidence="3">The sequence shown here is derived from an EMBL/GenBank/DDBJ whole genome shotgun (WGS) entry which is preliminary data.</text>
</comment>
<keyword evidence="1" id="KW-0175">Coiled coil</keyword>
<evidence type="ECO:0000256" key="2">
    <source>
        <dbReference type="SAM" id="MobiDB-lite"/>
    </source>
</evidence>
<sequence length="326" mass="36243">MPDPAKENDLKAYNSIELWMEAEGKRLTEHVISFDKRTRIHRNCLYAPLDVDLNIYLAVRSKGPVKSDLAVERGNHHVLQISHFFNLENGDTSKFPFHIGSIAASNNAMLPPLSEEVGEIKIDVYKASLVKSNRGTKSSERTSLPAITAHVTELGGTSCCIRASPAEPCTNDEMKSIYRPSEPYKADDAKPLISFVYEYHERMDDAGGADTKAGITEALGKRVRRGEEGVVQELRTEVGELRQEMKEMHGVLKGLAKGDKRGRKRLRGLDPRLYSDDEVVDVDDLESRHSTHTPELGGGGPLSAIDGDDGRPRRRGRREGTKREPT</sequence>